<sequence>MAESLTALGVASKIVQFVEIGLKVSKAVIETHQSVDPDDLADRNADLCLMTTSLENKCTVLQNDTGSKADAITMRLLSRCIDVAKELLSELDHIKLNNEKRQSRQVIFPAFLKAYWEKSNIHGIQEKLVQIKNETFERLETLLHEYHLSLSEAIRSLKDESSNWNSATEERLNVMARELANLLRSENDEKLNEFSDDLASFAKRLSEFVDEAGKKQTTWTILKSLLFIQTKERQSGIAKAHKGTFEWIFGESSAVSFPSWLREPSNSVFWVTGKPGSGKSTLMKLISDHEKTRSLAEAWAGSKPLIIASHFFWSAGTRLQKSQEGLLRTLLFQILVHCPELVPEICAKRYTNPSKLLEPWSVEELLQAFVKLQSLSELPSRVLLLIDGLDEYSGGAKDVTKFLHSVGNSSDIKVCCASRPWPHFLKAFKNTPWQVEMHKMTKADMQSYIEDCFSKNERFQQLRTQEQILSDEIIQEISEKADGVFFWVSLVVKGLVRGIDSGDDLKILQKRLLELPSDLDQLFQRMLDSIEEIHREEASFVFTLLLTAKSSLPVQFFRSLTELQILASNMKWGTPYYGGTCIPENSLDKENRILARCRDLVQSWEGALDLPRHNDIRLGFLHRTVVEFLQETPMLQRFVDQLPVSPCLLLAAAYYLEAQPCGNASRTIDEDYIFRMCYLVQEIESDAEEKYDELLWRLLLVLRFILEAKATIVTARGFTSIFQGPHPNALRVVAYAQARVLLRLNQIPPDSQLTASHLIITPGLLYGTPFIEAGDRFIVHWSDSIDLGLLNSLLDFYNANLTTSRKHMNIVWRVLMQLIADTRSHTAFTRQLLQACKVFVERGAPRFISPPPHGSPVDLPESLLSKVDQYGRLDVIDMLQSSNIFRATDLEDLEALFPSQTALQNMLSMFDPVWRIFPNLGGESIAR</sequence>
<dbReference type="Proteomes" id="UP000805649">
    <property type="component" value="Unassembled WGS sequence"/>
</dbReference>
<protein>
    <submittedName>
        <fullName evidence="1">Uncharacterized protein</fullName>
    </submittedName>
</protein>
<comment type="caution">
    <text evidence="1">The sequence shown here is derived from an EMBL/GenBank/DDBJ whole genome shotgun (WGS) entry which is preliminary data.</text>
</comment>
<reference evidence="1 2" key="1">
    <citation type="journal article" date="2020" name="Phytopathology">
        <title>Genome Sequence Resources of Colletotrichum truncatum, C. plurivorum, C. musicola, and C. sojae: Four Species Pathogenic to Soybean (Glycine max).</title>
        <authorList>
            <person name="Rogerio F."/>
            <person name="Boufleur T.R."/>
            <person name="Ciampi-Guillardi M."/>
            <person name="Sukno S.A."/>
            <person name="Thon M.R."/>
            <person name="Massola Junior N.S."/>
            <person name="Baroncelli R."/>
        </authorList>
    </citation>
    <scope>NUCLEOTIDE SEQUENCE [LARGE SCALE GENOMIC DNA]</scope>
    <source>
        <strain evidence="1 2">CMES1059</strain>
    </source>
</reference>
<accession>A0ACC3ZKZ5</accession>
<evidence type="ECO:0000313" key="2">
    <source>
        <dbReference type="Proteomes" id="UP000805649"/>
    </source>
</evidence>
<name>A0ACC3ZKZ5_COLTU</name>
<organism evidence="1 2">
    <name type="scientific">Colletotrichum truncatum</name>
    <name type="common">Anthracnose fungus</name>
    <name type="synonym">Colletotrichum capsici</name>
    <dbReference type="NCBI Taxonomy" id="5467"/>
    <lineage>
        <taxon>Eukaryota</taxon>
        <taxon>Fungi</taxon>
        <taxon>Dikarya</taxon>
        <taxon>Ascomycota</taxon>
        <taxon>Pezizomycotina</taxon>
        <taxon>Sordariomycetes</taxon>
        <taxon>Hypocreomycetidae</taxon>
        <taxon>Glomerellales</taxon>
        <taxon>Glomerellaceae</taxon>
        <taxon>Colletotrichum</taxon>
        <taxon>Colletotrichum truncatum species complex</taxon>
    </lineage>
</organism>
<gene>
    <name evidence="1" type="ORF">CTRU02_202647</name>
</gene>
<keyword evidence="2" id="KW-1185">Reference proteome</keyword>
<evidence type="ECO:0000313" key="1">
    <source>
        <dbReference type="EMBL" id="KAL0944761.1"/>
    </source>
</evidence>
<dbReference type="EMBL" id="VUJX02000001">
    <property type="protein sequence ID" value="KAL0944761.1"/>
    <property type="molecule type" value="Genomic_DNA"/>
</dbReference>
<proteinExistence type="predicted"/>